<dbReference type="PROSITE" id="PS50003">
    <property type="entry name" value="PH_DOMAIN"/>
    <property type="match status" value="1"/>
</dbReference>
<accession>A0A6P7KZX3</accession>
<feature type="compositionally biased region" description="Low complexity" evidence="1">
    <location>
        <begin position="319"/>
        <end position="336"/>
    </location>
</feature>
<keyword evidence="4" id="KW-1185">Reference proteome</keyword>
<dbReference type="GO" id="GO:0019901">
    <property type="term" value="F:protein kinase binding"/>
    <property type="evidence" value="ECO:0007669"/>
    <property type="project" value="InterPro"/>
</dbReference>
<gene>
    <name evidence="5" type="primary">LOC114844626</name>
</gene>
<dbReference type="InterPro" id="IPR037746">
    <property type="entry name" value="Dok-7"/>
</dbReference>
<dbReference type="Gene3D" id="2.30.29.30">
    <property type="entry name" value="Pleckstrin-homology domain (PH domain)/Phosphotyrosine-binding domain (PTB)"/>
    <property type="match status" value="2"/>
</dbReference>
<dbReference type="RefSeq" id="XP_028987977.1">
    <property type="nucleotide sequence ID" value="XM_029132144.3"/>
</dbReference>
<dbReference type="SMART" id="SM01244">
    <property type="entry name" value="IRS"/>
    <property type="match status" value="1"/>
</dbReference>
<proteinExistence type="predicted"/>
<feature type="region of interest" description="Disordered" evidence="1">
    <location>
        <begin position="660"/>
        <end position="757"/>
    </location>
</feature>
<dbReference type="PROSITE" id="PS51064">
    <property type="entry name" value="IRS_PTB"/>
    <property type="match status" value="1"/>
</dbReference>
<dbReference type="Proteomes" id="UP000515150">
    <property type="component" value="Chromosome 2"/>
</dbReference>
<evidence type="ECO:0000313" key="4">
    <source>
        <dbReference type="Proteomes" id="UP000515150"/>
    </source>
</evidence>
<dbReference type="OrthoDB" id="6537982at2759"/>
<sequence length="874" mass="92403">MTDSVVVEGYARLRDGKKWKTRWLVLRKPSPVADCLLLLVYKDRSDKAQGNRERAGVTLEQICGLEAGPAYEGAAFTLAVLCLNQAALLGFDSRDALQAWDARLRYSLGEVHRFSVGVLPGTKLEGGPATLHLCNNLLALARDVPPVVIGHWSLPDLRRYGPVPNGFVFEGGTRCGFWAGVFLLTSAESEQISFLFDCIVRGISPTRGPFGLRPLLPDPGAGQTDSEEKLNHEAQELEKRLSMLSHRSSTASSTYFPSAGGDDRSISGSSDASDTSRSDCSVGSRPAAWSEPAPGPAEGAGRAAAGRAAAGPAPPGAEKPPAGAGAGGRAAAKAPRQLQDIGRQSSADSGIASGSHSSYSGSCSSYAGSLDTAPGEDFGSVFSLPPHLAHDLSPCSCSTAPGHEYQVPTSLRYLYDSPRSLLQEGSEGTAHSQPSSPTRGPESLVTESGEGEQGSAAASQGPTEGRSMCGREPRPSEEAPLTKTAPPADRPDSCLGCSSLTPASKTIVTICAACGGFKGTPYIPTGASGIPALPQRCLFNPADQGVVTSPCRAASAGAHSLAAEEPRAQLGSGSTCGSAKANEESPLLAVEGGDGLARLLADLLSVPSAQMQPEANVYVPMSPAVASDLKPVDSRRQRRDAIYENCLKCQSRHCHPPSRVGPAEMYHNGNAFIPQTPLTGKKSQEELPCPGPSDGEQGVEGRRRLEEAEGPASTSEEKRLNSKEERRRTDPDYEVMESRKTERNTEAEEKSKYEPMGSCSQQRFLQEAEGPVFVFPPDAALPERSRSEGVTYVNIPVSPTSKKQLNYMELELQEPGLGTRGTAAPPPAQRKTSTRYAQIDITATETAHKVGTQHALGRQGGLHTLELRRRATPH</sequence>
<feature type="compositionally biased region" description="Basic and acidic residues" evidence="1">
    <location>
        <begin position="226"/>
        <end position="241"/>
    </location>
</feature>
<feature type="compositionally biased region" description="Low complexity" evidence="1">
    <location>
        <begin position="266"/>
        <end position="281"/>
    </location>
</feature>
<dbReference type="InterPro" id="IPR002404">
    <property type="entry name" value="IRS_PTB"/>
</dbReference>
<dbReference type="InterPro" id="IPR001849">
    <property type="entry name" value="PH_domain"/>
</dbReference>
<evidence type="ECO:0000256" key="1">
    <source>
        <dbReference type="SAM" id="MobiDB-lite"/>
    </source>
</evidence>
<protein>
    <submittedName>
        <fullName evidence="5">Protein Dok-7-like isoform X1</fullName>
    </submittedName>
</protein>
<dbReference type="InParanoid" id="A0A6P7KZX3"/>
<dbReference type="AlphaFoldDB" id="A0A6P7KZX3"/>
<feature type="compositionally biased region" description="Basic and acidic residues" evidence="1">
    <location>
        <begin position="715"/>
        <end position="753"/>
    </location>
</feature>
<feature type="compositionally biased region" description="Polar residues" evidence="1">
    <location>
        <begin position="245"/>
        <end position="256"/>
    </location>
</feature>
<dbReference type="InterPro" id="IPR037748">
    <property type="entry name" value="Dok-7_PTB"/>
</dbReference>
<feature type="region of interest" description="Disordered" evidence="1">
    <location>
        <begin position="210"/>
        <end position="385"/>
    </location>
</feature>
<evidence type="ECO:0000259" key="3">
    <source>
        <dbReference type="PROSITE" id="PS51064"/>
    </source>
</evidence>
<dbReference type="CDD" id="cd13165">
    <property type="entry name" value="PTB_DOK7"/>
    <property type="match status" value="1"/>
</dbReference>
<evidence type="ECO:0000313" key="5">
    <source>
        <dbReference type="RefSeq" id="XP_028987977.1"/>
    </source>
</evidence>
<dbReference type="KEGG" id="bspl:114844626"/>
<reference evidence="5" key="1">
    <citation type="submission" date="2025-08" db="UniProtKB">
        <authorList>
            <consortium name="RefSeq"/>
        </authorList>
    </citation>
    <scope>IDENTIFICATION</scope>
</reference>
<dbReference type="GeneID" id="114844626"/>
<feature type="domain" description="PH" evidence="2">
    <location>
        <begin position="4"/>
        <end position="109"/>
    </location>
</feature>
<dbReference type="PANTHER" id="PTHR21636">
    <property type="entry name" value="PROTEIN DOK-7"/>
    <property type="match status" value="1"/>
</dbReference>
<feature type="compositionally biased region" description="Low complexity" evidence="1">
    <location>
        <begin position="296"/>
        <end position="311"/>
    </location>
</feature>
<dbReference type="InterPro" id="IPR011993">
    <property type="entry name" value="PH-like_dom_sf"/>
</dbReference>
<name>A0A6P7KZX3_BETSP</name>
<dbReference type="PANTHER" id="PTHR21636:SF2">
    <property type="entry name" value="PROTEIN DOK-7"/>
    <property type="match status" value="1"/>
</dbReference>
<dbReference type="GO" id="GO:0007528">
    <property type="term" value="P:neuromuscular junction development"/>
    <property type="evidence" value="ECO:0007669"/>
    <property type="project" value="TreeGrafter"/>
</dbReference>
<feature type="region of interest" description="Disordered" evidence="1">
    <location>
        <begin position="815"/>
        <end position="834"/>
    </location>
</feature>
<dbReference type="SUPFAM" id="SSF50729">
    <property type="entry name" value="PH domain-like"/>
    <property type="match status" value="2"/>
</dbReference>
<feature type="compositionally biased region" description="Polar residues" evidence="1">
    <location>
        <begin position="429"/>
        <end position="438"/>
    </location>
</feature>
<feature type="compositionally biased region" description="Low complexity" evidence="1">
    <location>
        <begin position="345"/>
        <end position="369"/>
    </location>
</feature>
<evidence type="ECO:0000259" key="2">
    <source>
        <dbReference type="PROSITE" id="PS50003"/>
    </source>
</evidence>
<feature type="domain" description="IRS-type PTB" evidence="3">
    <location>
        <begin position="105"/>
        <end position="210"/>
    </location>
</feature>
<feature type="region of interest" description="Disordered" evidence="1">
    <location>
        <begin position="422"/>
        <end position="492"/>
    </location>
</feature>
<organism evidence="4 5">
    <name type="scientific">Betta splendens</name>
    <name type="common">Siamese fighting fish</name>
    <dbReference type="NCBI Taxonomy" id="158456"/>
    <lineage>
        <taxon>Eukaryota</taxon>
        <taxon>Metazoa</taxon>
        <taxon>Chordata</taxon>
        <taxon>Craniata</taxon>
        <taxon>Vertebrata</taxon>
        <taxon>Euteleostomi</taxon>
        <taxon>Actinopterygii</taxon>
        <taxon>Neopterygii</taxon>
        <taxon>Teleostei</taxon>
        <taxon>Neoteleostei</taxon>
        <taxon>Acanthomorphata</taxon>
        <taxon>Anabantaria</taxon>
        <taxon>Anabantiformes</taxon>
        <taxon>Anabantoidei</taxon>
        <taxon>Osphronemidae</taxon>
        <taxon>Betta</taxon>
    </lineage>
</organism>